<keyword evidence="4" id="KW-0539">Nucleus</keyword>
<dbReference type="InterPro" id="IPR006909">
    <property type="entry name" value="Rad21/Rec8_C_eu"/>
</dbReference>
<evidence type="ECO:0000256" key="4">
    <source>
        <dbReference type="ARBA" id="ARBA00023242"/>
    </source>
</evidence>
<accession>A0ABM5EJ42</accession>
<dbReference type="SUPFAM" id="SSF46785">
    <property type="entry name" value="Winged helix' DNA-binding domain"/>
    <property type="match status" value="1"/>
</dbReference>
<dbReference type="GeneID" id="110088270"/>
<evidence type="ECO:0000256" key="3">
    <source>
        <dbReference type="ARBA" id="ARBA00022829"/>
    </source>
</evidence>
<feature type="region of interest" description="Disordered" evidence="5">
    <location>
        <begin position="298"/>
        <end position="349"/>
    </location>
</feature>
<feature type="domain" description="Rad21/Rec8-like protein C-terminal eukaryotic" evidence="6">
    <location>
        <begin position="537"/>
        <end position="589"/>
    </location>
</feature>
<organism evidence="8 9">
    <name type="scientific">Pogona vitticeps</name>
    <name type="common">central bearded dragon</name>
    <dbReference type="NCBI Taxonomy" id="103695"/>
    <lineage>
        <taxon>Eukaryota</taxon>
        <taxon>Metazoa</taxon>
        <taxon>Chordata</taxon>
        <taxon>Craniata</taxon>
        <taxon>Vertebrata</taxon>
        <taxon>Euteleostomi</taxon>
        <taxon>Lepidosauria</taxon>
        <taxon>Squamata</taxon>
        <taxon>Bifurcata</taxon>
        <taxon>Unidentata</taxon>
        <taxon>Episquamata</taxon>
        <taxon>Toxicofera</taxon>
        <taxon>Iguania</taxon>
        <taxon>Acrodonta</taxon>
        <taxon>Agamidae</taxon>
        <taxon>Amphibolurinae</taxon>
        <taxon>Pogona</taxon>
    </lineage>
</organism>
<evidence type="ECO:0000259" key="7">
    <source>
        <dbReference type="Pfam" id="PF04825"/>
    </source>
</evidence>
<dbReference type="PANTHER" id="PTHR12585:SF27">
    <property type="entry name" value="MEIOTIC RECOMBINATION PROTEIN REC8 HOMOLOG"/>
    <property type="match status" value="1"/>
</dbReference>
<dbReference type="InterPro" id="IPR036390">
    <property type="entry name" value="WH_DNA-bd_sf"/>
</dbReference>
<gene>
    <name evidence="9" type="primary">REC8</name>
</gene>
<proteinExistence type="inferred from homology"/>
<dbReference type="RefSeq" id="XP_072833177.1">
    <property type="nucleotide sequence ID" value="XM_072977076.1"/>
</dbReference>
<dbReference type="Proteomes" id="UP001652642">
    <property type="component" value="Chromosome 6"/>
</dbReference>
<feature type="compositionally biased region" description="Basic and acidic residues" evidence="5">
    <location>
        <begin position="243"/>
        <end position="256"/>
    </location>
</feature>
<feature type="region of interest" description="Disordered" evidence="5">
    <location>
        <begin position="155"/>
        <end position="178"/>
    </location>
</feature>
<evidence type="ECO:0000259" key="6">
    <source>
        <dbReference type="Pfam" id="PF04824"/>
    </source>
</evidence>
<feature type="region of interest" description="Disordered" evidence="5">
    <location>
        <begin position="428"/>
        <end position="482"/>
    </location>
</feature>
<evidence type="ECO:0000313" key="8">
    <source>
        <dbReference type="Proteomes" id="UP001652642"/>
    </source>
</evidence>
<reference evidence="9" key="1">
    <citation type="submission" date="2025-08" db="UniProtKB">
        <authorList>
            <consortium name="RefSeq"/>
        </authorList>
    </citation>
    <scope>IDENTIFICATION</scope>
</reference>
<protein>
    <submittedName>
        <fullName evidence="9">Meiotic recombination protein REC8 homolog</fullName>
    </submittedName>
</protein>
<dbReference type="PANTHER" id="PTHR12585">
    <property type="entry name" value="SCC1 / RAD21 FAMILY MEMBER"/>
    <property type="match status" value="1"/>
</dbReference>
<keyword evidence="3" id="KW-0159">Chromosome partition</keyword>
<evidence type="ECO:0000256" key="5">
    <source>
        <dbReference type="SAM" id="MobiDB-lite"/>
    </source>
</evidence>
<dbReference type="CDD" id="cd21794">
    <property type="entry name" value="Rad21_Rec8_M_Rec8"/>
    <property type="match status" value="1"/>
</dbReference>
<feature type="domain" description="Rad21/Rec8-like protein N-terminal" evidence="7">
    <location>
        <begin position="1"/>
        <end position="111"/>
    </location>
</feature>
<dbReference type="Pfam" id="PF04824">
    <property type="entry name" value="Rad21_Rec8"/>
    <property type="match status" value="1"/>
</dbReference>
<dbReference type="Gene3D" id="1.10.10.580">
    <property type="entry name" value="Structural maintenance of chromosome 1. Chain E"/>
    <property type="match status" value="1"/>
</dbReference>
<evidence type="ECO:0000256" key="2">
    <source>
        <dbReference type="ARBA" id="ARBA00009870"/>
    </source>
</evidence>
<dbReference type="InterPro" id="IPR023093">
    <property type="entry name" value="ScpA-like_C"/>
</dbReference>
<sequence>MFYYPSVLQHRTGCFATIWLAATGGSRLLKREYLKVDVPQTCEEIMAYILVRAPPPMPGAPRPRFSLYLSAQLQYGVVLVYSRQCQYLVEEIQHILERLNRTQQQFRIDLTDLEQPGLLLPSQLELMEALEEAPDPFFGLMEPLLPSPSSIPHVRSILETPTPERSPTERAPSSMRRRTGEPLLTVSPDAITLREAEPITLPRFEEERDLPEITAREIDMLAEQEGFLVPGVATPLLSPRKRRLEEEPAEEIREQEPSLALGLSPPPRIKEEPSAPREAGLRLTGDVQLAGEVPLLPLLEATPPSEGPGLLPPCPSSPPTSPRLERRPPSSPELLLPEFEPSPARPRRRRRQLRFLDEITQISREDFQEQILNTQAQCQPLEMVLLPAKRQKTSTDLLGNATYGWMHPTLHGLWARCANLQRVDYARRRASEERGRRVEEEAARRAEGPSELEELRAMEEPSLPPPGSSEISLETTEEEQRPSLVISEERAFLEPEEVILPVVPELPEISFELPPDKDTITLDYVRRMVSTKLEQVGEIEFVQLVPLTTPRAVVSRFFYMCLVLAGAQFVHLEQSEPYGRILLQPGARFPLS</sequence>
<dbReference type="Pfam" id="PF04825">
    <property type="entry name" value="Rad21_Rec8_N"/>
    <property type="match status" value="1"/>
</dbReference>
<name>A0ABM5EJ42_9SAUR</name>
<comment type="subcellular location">
    <subcellularLocation>
        <location evidence="1">Nucleus</location>
    </subcellularLocation>
</comment>
<feature type="compositionally biased region" description="Basic and acidic residues" evidence="5">
    <location>
        <begin position="428"/>
        <end position="459"/>
    </location>
</feature>
<dbReference type="InterPro" id="IPR039781">
    <property type="entry name" value="Rad21/Rec8-like"/>
</dbReference>
<evidence type="ECO:0000313" key="9">
    <source>
        <dbReference type="RefSeq" id="XP_072833177.1"/>
    </source>
</evidence>
<evidence type="ECO:0000256" key="1">
    <source>
        <dbReference type="ARBA" id="ARBA00004123"/>
    </source>
</evidence>
<feature type="compositionally biased region" description="Low complexity" evidence="5">
    <location>
        <begin position="332"/>
        <end position="342"/>
    </location>
</feature>
<dbReference type="InterPro" id="IPR006910">
    <property type="entry name" value="Rad21_Rec8_N"/>
</dbReference>
<keyword evidence="8" id="KW-1185">Reference proteome</keyword>
<feature type="region of interest" description="Disordered" evidence="5">
    <location>
        <begin position="239"/>
        <end position="279"/>
    </location>
</feature>
<feature type="compositionally biased region" description="Pro residues" evidence="5">
    <location>
        <begin position="310"/>
        <end position="321"/>
    </location>
</feature>
<comment type="similarity">
    <text evidence="2">Belongs to the rad21 family.</text>
</comment>